<dbReference type="EMBL" id="JALRMR010000033">
    <property type="protein sequence ID" value="MDT1975484.1"/>
    <property type="molecule type" value="Genomic_DNA"/>
</dbReference>
<sequence>MRQFTIPLEPKPQSRPRFNGITKRAYEVPAMTEYKQRVGYFVKAHFKREPLENIIGIEMAFYRSAPKTLLNAKKTRLQIEEESLRVNTKPDLDNYAKAILDALNGIVFKDDNQVAYLKLEKRYSLNPRIELKILSEHEI</sequence>
<dbReference type="RefSeq" id="WP_311781087.1">
    <property type="nucleotide sequence ID" value="NZ_JALRMR010000033.1"/>
</dbReference>
<accession>A0AAW8RCI2</accession>
<name>A0AAW8RCI2_CARDV</name>
<proteinExistence type="predicted"/>
<reference evidence="1" key="1">
    <citation type="submission" date="2022-04" db="EMBL/GenBank/DDBJ databases">
        <title>Draft genome sequences of lactic acid bacteria (LAB) strains involved in meat spoilage.</title>
        <authorList>
            <person name="Palevich N."/>
        </authorList>
    </citation>
    <scope>NUCLEOTIDE SEQUENCE</scope>
    <source>
        <strain evidence="1">9-14</strain>
    </source>
</reference>
<organism evidence="1 2">
    <name type="scientific">Carnobacterium divergens</name>
    <name type="common">Lactobacillus divergens</name>
    <dbReference type="NCBI Taxonomy" id="2748"/>
    <lineage>
        <taxon>Bacteria</taxon>
        <taxon>Bacillati</taxon>
        <taxon>Bacillota</taxon>
        <taxon>Bacilli</taxon>
        <taxon>Lactobacillales</taxon>
        <taxon>Carnobacteriaceae</taxon>
        <taxon>Carnobacterium</taxon>
    </lineage>
</organism>
<evidence type="ECO:0000313" key="2">
    <source>
        <dbReference type="Proteomes" id="UP001249945"/>
    </source>
</evidence>
<evidence type="ECO:0000313" key="1">
    <source>
        <dbReference type="EMBL" id="MDT1975484.1"/>
    </source>
</evidence>
<dbReference type="GO" id="GO:0006310">
    <property type="term" value="P:DNA recombination"/>
    <property type="evidence" value="ECO:0007669"/>
    <property type="project" value="InterPro"/>
</dbReference>
<dbReference type="AlphaFoldDB" id="A0AAW8RCI2"/>
<dbReference type="InterPro" id="IPR008822">
    <property type="entry name" value="Endonuclease_RusA-like"/>
</dbReference>
<dbReference type="Proteomes" id="UP001249945">
    <property type="component" value="Unassembled WGS sequence"/>
</dbReference>
<protein>
    <submittedName>
        <fullName evidence="1">RusA family crossover junction endodeoxyribonuclease</fullName>
    </submittedName>
</protein>
<dbReference type="InterPro" id="IPR036614">
    <property type="entry name" value="RusA-like_sf"/>
</dbReference>
<dbReference type="GO" id="GO:0000287">
    <property type="term" value="F:magnesium ion binding"/>
    <property type="evidence" value="ECO:0007669"/>
    <property type="project" value="InterPro"/>
</dbReference>
<gene>
    <name evidence="1" type="ORF">MX635_13835</name>
</gene>
<dbReference type="SUPFAM" id="SSF103084">
    <property type="entry name" value="Holliday junction resolvase RusA"/>
    <property type="match status" value="1"/>
</dbReference>
<dbReference type="Gene3D" id="3.30.1330.70">
    <property type="entry name" value="Holliday junction resolvase RusA"/>
    <property type="match status" value="1"/>
</dbReference>
<dbReference type="GO" id="GO:0006281">
    <property type="term" value="P:DNA repair"/>
    <property type="evidence" value="ECO:0007669"/>
    <property type="project" value="InterPro"/>
</dbReference>
<comment type="caution">
    <text evidence="1">The sequence shown here is derived from an EMBL/GenBank/DDBJ whole genome shotgun (WGS) entry which is preliminary data.</text>
</comment>
<dbReference type="Pfam" id="PF05866">
    <property type="entry name" value="RusA"/>
    <property type="match status" value="1"/>
</dbReference>